<dbReference type="HOGENOM" id="CLU_2229348_0_0_1"/>
<dbReference type="GO" id="GO:0008270">
    <property type="term" value="F:zinc ion binding"/>
    <property type="evidence" value="ECO:0007669"/>
    <property type="project" value="UniProtKB-KW"/>
</dbReference>
<dbReference type="GO" id="GO:0005634">
    <property type="term" value="C:nucleus"/>
    <property type="evidence" value="ECO:0007669"/>
    <property type="project" value="UniProtKB-SubCell"/>
</dbReference>
<dbReference type="SUPFAM" id="SSF57667">
    <property type="entry name" value="beta-beta-alpha zinc fingers"/>
    <property type="match status" value="1"/>
</dbReference>
<evidence type="ECO:0000259" key="12">
    <source>
        <dbReference type="PROSITE" id="PS50157"/>
    </source>
</evidence>
<keyword evidence="3" id="KW-0677">Repeat</keyword>
<protein>
    <recommendedName>
        <fullName evidence="12">C2H2-type domain-containing protein</fullName>
    </recommendedName>
</protein>
<dbReference type="GO" id="GO:0003700">
    <property type="term" value="F:DNA-binding transcription factor activity"/>
    <property type="evidence" value="ECO:0007669"/>
    <property type="project" value="TreeGrafter"/>
</dbReference>
<evidence type="ECO:0000256" key="1">
    <source>
        <dbReference type="ARBA" id="ARBA00004123"/>
    </source>
</evidence>
<dbReference type="PANTHER" id="PTHR24404">
    <property type="entry name" value="ZINC FINGER PROTEIN"/>
    <property type="match status" value="1"/>
</dbReference>
<organism evidence="13">
    <name type="scientific">Petromyzon marinus</name>
    <name type="common">Sea lamprey</name>
    <dbReference type="NCBI Taxonomy" id="7757"/>
    <lineage>
        <taxon>Eukaryota</taxon>
        <taxon>Metazoa</taxon>
        <taxon>Chordata</taxon>
        <taxon>Craniata</taxon>
        <taxon>Vertebrata</taxon>
        <taxon>Cyclostomata</taxon>
        <taxon>Hyperoartia</taxon>
        <taxon>Petromyzontiformes</taxon>
        <taxon>Petromyzontidae</taxon>
        <taxon>Petromyzon</taxon>
    </lineage>
</organism>
<evidence type="ECO:0000256" key="3">
    <source>
        <dbReference type="ARBA" id="ARBA00022737"/>
    </source>
</evidence>
<feature type="region of interest" description="Disordered" evidence="11">
    <location>
        <begin position="51"/>
        <end position="83"/>
    </location>
</feature>
<dbReference type="Pfam" id="PF00096">
    <property type="entry name" value="zf-C2H2"/>
    <property type="match status" value="1"/>
</dbReference>
<feature type="domain" description="C2H2-type" evidence="12">
    <location>
        <begin position="83"/>
        <end position="106"/>
    </location>
</feature>
<name>S4RF04_PETMA</name>
<evidence type="ECO:0000256" key="2">
    <source>
        <dbReference type="ARBA" id="ARBA00022723"/>
    </source>
</evidence>
<evidence type="ECO:0000256" key="6">
    <source>
        <dbReference type="ARBA" id="ARBA00023015"/>
    </source>
</evidence>
<dbReference type="PROSITE" id="PS50157">
    <property type="entry name" value="ZINC_FINGER_C2H2_2"/>
    <property type="match status" value="2"/>
</dbReference>
<sequence>CGKSFGRAWDLAQHRRPHGFTPAGRAASSGASTRRRYSGWLAVHRCTHMGEKRHSVRGTAGARSAVRLSPGPTSSSHLGEKPNTCSSCGLAFRVKHHLTRHQRKHV</sequence>
<dbReference type="InterPro" id="IPR036236">
    <property type="entry name" value="Znf_C2H2_sf"/>
</dbReference>
<dbReference type="PANTHER" id="PTHR24404:SF114">
    <property type="entry name" value="KLUMPFUSS, ISOFORM B-RELATED"/>
    <property type="match status" value="1"/>
</dbReference>
<feature type="region of interest" description="Disordered" evidence="11">
    <location>
        <begin position="12"/>
        <end position="34"/>
    </location>
</feature>
<dbReference type="AlphaFoldDB" id="S4RF04"/>
<dbReference type="InterPro" id="IPR013087">
    <property type="entry name" value="Znf_C2H2_type"/>
</dbReference>
<evidence type="ECO:0000256" key="8">
    <source>
        <dbReference type="ARBA" id="ARBA00023163"/>
    </source>
</evidence>
<evidence type="ECO:0000256" key="4">
    <source>
        <dbReference type="ARBA" id="ARBA00022771"/>
    </source>
</evidence>
<reference evidence="13" key="2">
    <citation type="submission" date="2025-09" db="UniProtKB">
        <authorList>
            <consortium name="Ensembl"/>
        </authorList>
    </citation>
    <scope>IDENTIFICATION</scope>
</reference>
<evidence type="ECO:0000313" key="13">
    <source>
        <dbReference type="Ensembl" id="ENSPMAP00000003786.1"/>
    </source>
</evidence>
<dbReference type="GO" id="GO:0000978">
    <property type="term" value="F:RNA polymerase II cis-regulatory region sequence-specific DNA binding"/>
    <property type="evidence" value="ECO:0007669"/>
    <property type="project" value="TreeGrafter"/>
</dbReference>
<evidence type="ECO:0000256" key="5">
    <source>
        <dbReference type="ARBA" id="ARBA00022833"/>
    </source>
</evidence>
<accession>S4RF04</accession>
<proteinExistence type="predicted"/>
<feature type="compositionally biased region" description="Low complexity" evidence="11">
    <location>
        <begin position="23"/>
        <end position="32"/>
    </location>
</feature>
<feature type="compositionally biased region" description="Polar residues" evidence="11">
    <location>
        <begin position="71"/>
        <end position="83"/>
    </location>
</feature>
<dbReference type="InterPro" id="IPR050589">
    <property type="entry name" value="Ikaros_C2H2-ZF"/>
</dbReference>
<keyword evidence="7" id="KW-0238">DNA-binding</keyword>
<keyword evidence="9" id="KW-0539">Nucleus</keyword>
<keyword evidence="5" id="KW-0862">Zinc</keyword>
<evidence type="ECO:0000256" key="11">
    <source>
        <dbReference type="SAM" id="MobiDB-lite"/>
    </source>
</evidence>
<keyword evidence="8" id="KW-0804">Transcription</keyword>
<dbReference type="Ensembl" id="ENSPMAT00000003802.1">
    <property type="protein sequence ID" value="ENSPMAP00000003786.1"/>
    <property type="gene ID" value="ENSPMAG00000003483.1"/>
</dbReference>
<keyword evidence="4 10" id="KW-0863">Zinc-finger</keyword>
<evidence type="ECO:0000256" key="7">
    <source>
        <dbReference type="ARBA" id="ARBA00023125"/>
    </source>
</evidence>
<feature type="domain" description="C2H2-type" evidence="12">
    <location>
        <begin position="1"/>
        <end position="18"/>
    </location>
</feature>
<evidence type="ECO:0000256" key="10">
    <source>
        <dbReference type="PROSITE-ProRule" id="PRU00042"/>
    </source>
</evidence>
<dbReference type="PROSITE" id="PS00028">
    <property type="entry name" value="ZINC_FINGER_C2H2_1"/>
    <property type="match status" value="1"/>
</dbReference>
<dbReference type="GO" id="GO:0006357">
    <property type="term" value="P:regulation of transcription by RNA polymerase II"/>
    <property type="evidence" value="ECO:0007669"/>
    <property type="project" value="TreeGrafter"/>
</dbReference>
<dbReference type="Gene3D" id="3.30.160.60">
    <property type="entry name" value="Classic Zinc Finger"/>
    <property type="match status" value="1"/>
</dbReference>
<dbReference type="FunFam" id="3.30.160.60:FF:000099">
    <property type="entry name" value="Zinc finger protein 79"/>
    <property type="match status" value="1"/>
</dbReference>
<keyword evidence="6" id="KW-0805">Transcription regulation</keyword>
<keyword evidence="2" id="KW-0479">Metal-binding</keyword>
<reference evidence="13" key="1">
    <citation type="submission" date="2025-08" db="UniProtKB">
        <authorList>
            <consortium name="Ensembl"/>
        </authorList>
    </citation>
    <scope>IDENTIFICATION</scope>
</reference>
<comment type="subcellular location">
    <subcellularLocation>
        <location evidence="1">Nucleus</location>
    </subcellularLocation>
</comment>
<evidence type="ECO:0000256" key="9">
    <source>
        <dbReference type="ARBA" id="ARBA00023242"/>
    </source>
</evidence>